<dbReference type="AlphaFoldDB" id="A0AA35LTX6"/>
<feature type="transmembrane region" description="Helical" evidence="7">
    <location>
        <begin position="445"/>
        <end position="461"/>
    </location>
</feature>
<evidence type="ECO:0000256" key="6">
    <source>
        <dbReference type="SAM" id="MobiDB-lite"/>
    </source>
</evidence>
<dbReference type="InterPro" id="IPR020846">
    <property type="entry name" value="MFS_dom"/>
</dbReference>
<feature type="transmembrane region" description="Helical" evidence="7">
    <location>
        <begin position="196"/>
        <end position="214"/>
    </location>
</feature>
<evidence type="ECO:0000313" key="9">
    <source>
        <dbReference type="EMBL" id="CAI6068987.1"/>
    </source>
</evidence>
<dbReference type="Gene3D" id="1.20.1250.20">
    <property type="entry name" value="MFS general substrate transporter like domains"/>
    <property type="match status" value="1"/>
</dbReference>
<dbReference type="InterPro" id="IPR005829">
    <property type="entry name" value="Sugar_transporter_CS"/>
</dbReference>
<proteinExistence type="inferred from homology"/>
<comment type="similarity">
    <text evidence="2">Belongs to the major facilitator superfamily. Sugar transporter (TC 2.A.1.1) family.</text>
</comment>
<evidence type="ECO:0000256" key="7">
    <source>
        <dbReference type="SAM" id="Phobius"/>
    </source>
</evidence>
<feature type="transmembrane region" description="Helical" evidence="7">
    <location>
        <begin position="408"/>
        <end position="433"/>
    </location>
</feature>
<comment type="caution">
    <text evidence="9">The sequence shown here is derived from an EMBL/GenBank/DDBJ whole genome shotgun (WGS) entry which is preliminary data.</text>
</comment>
<gene>
    <name evidence="9" type="ORF">CCHLO57077_00018984</name>
</gene>
<feature type="transmembrane region" description="Helical" evidence="7">
    <location>
        <begin position="380"/>
        <end position="402"/>
    </location>
</feature>
<evidence type="ECO:0000256" key="5">
    <source>
        <dbReference type="ARBA" id="ARBA00023136"/>
    </source>
</evidence>
<dbReference type="InterPro" id="IPR036259">
    <property type="entry name" value="MFS_trans_sf"/>
</dbReference>
<dbReference type="PROSITE" id="PS00216">
    <property type="entry name" value="SUGAR_TRANSPORT_1"/>
    <property type="match status" value="1"/>
</dbReference>
<dbReference type="FunFam" id="1.20.1250.20:FF:000078">
    <property type="entry name" value="MFS maltose transporter, putative"/>
    <property type="match status" value="1"/>
</dbReference>
<feature type="transmembrane region" description="Helical" evidence="7">
    <location>
        <begin position="319"/>
        <end position="340"/>
    </location>
</feature>
<keyword evidence="5 7" id="KW-0472">Membrane</keyword>
<evidence type="ECO:0000256" key="1">
    <source>
        <dbReference type="ARBA" id="ARBA00004141"/>
    </source>
</evidence>
<feature type="transmembrane region" description="Helical" evidence="7">
    <location>
        <begin position="234"/>
        <end position="256"/>
    </location>
</feature>
<keyword evidence="4 7" id="KW-1133">Transmembrane helix</keyword>
<dbReference type="Pfam" id="PF00083">
    <property type="entry name" value="Sugar_tr"/>
    <property type="match status" value="1"/>
</dbReference>
<name>A0AA35LTX6_9HYPO</name>
<evidence type="ECO:0000256" key="4">
    <source>
        <dbReference type="ARBA" id="ARBA00022989"/>
    </source>
</evidence>
<evidence type="ECO:0000256" key="3">
    <source>
        <dbReference type="ARBA" id="ARBA00022692"/>
    </source>
</evidence>
<dbReference type="GO" id="GO:0016020">
    <property type="term" value="C:membrane"/>
    <property type="evidence" value="ECO:0007669"/>
    <property type="project" value="UniProtKB-SubCell"/>
</dbReference>
<dbReference type="PROSITE" id="PS00217">
    <property type="entry name" value="SUGAR_TRANSPORT_2"/>
    <property type="match status" value="1"/>
</dbReference>
<dbReference type="PROSITE" id="PS50850">
    <property type="entry name" value="MFS"/>
    <property type="match status" value="1"/>
</dbReference>
<reference evidence="9" key="1">
    <citation type="submission" date="2023-01" db="EMBL/GenBank/DDBJ databases">
        <authorList>
            <person name="Piombo E."/>
        </authorList>
    </citation>
    <scope>NUCLEOTIDE SEQUENCE</scope>
</reference>
<feature type="transmembrane region" description="Helical" evidence="7">
    <location>
        <begin position="162"/>
        <end position="184"/>
    </location>
</feature>
<feature type="region of interest" description="Disordered" evidence="6">
    <location>
        <begin position="1"/>
        <end position="30"/>
    </location>
</feature>
<evidence type="ECO:0000259" key="8">
    <source>
        <dbReference type="PROSITE" id="PS50850"/>
    </source>
</evidence>
<sequence>MAQSEQKEAHPVTHAEDLHSGEAHSKDTVHDAATRGQALTGYETLTPWETAKKFKACAFYVFLAALSAGTDGYQTGLNAGILANSGFVKQFATEINSKGKPVLASNVLAAWGSVLPVGQFVANVLLPFVSARLGRKAAMLVCWAILAASIVGESLAREWPHWLVAKFLAGLGLGCMQATIPMYITETAPTRIRGMALMSYNLWWTAGTFFAYVAMEALSVSHTEDWLIPVYTQWAHIGLMAIIYLILPESPAWAVARGKHDRARKALTQLYKGVEDFDLEHQMQVLVMLSEHEAEVAAMQSREKWYAIFQGTDGFRTIVAFWTLVSQQFTGLVLFSTFGAYFFQQAGVGDPFQIKCITLSVKIVAAVAVVYFADSVGRRMISCSGTTTMWAMSLLVGILGVVPRVPAVNYVFVLFAVIWNIGLTMNGATGWGFVGEISSQRLRHYTSGAAAACNAIFNIGMNQLVPHMVNENEWNWGLKAGWFYAGVGLPFVIAIWLLIPETSGRSHAELDELFERKIKPWRFHKTETATQRVVESQRD</sequence>
<feature type="domain" description="Major facilitator superfamily (MFS) profile" evidence="8">
    <location>
        <begin position="64"/>
        <end position="503"/>
    </location>
</feature>
<dbReference type="PANTHER" id="PTHR48022:SF2">
    <property type="entry name" value="PLASTIDIC GLUCOSE TRANSPORTER 4"/>
    <property type="match status" value="1"/>
</dbReference>
<feature type="transmembrane region" description="Helical" evidence="7">
    <location>
        <begin position="352"/>
        <end position="373"/>
    </location>
</feature>
<evidence type="ECO:0000256" key="2">
    <source>
        <dbReference type="ARBA" id="ARBA00010992"/>
    </source>
</evidence>
<dbReference type="GO" id="GO:0005351">
    <property type="term" value="F:carbohydrate:proton symporter activity"/>
    <property type="evidence" value="ECO:0007669"/>
    <property type="project" value="TreeGrafter"/>
</dbReference>
<feature type="transmembrane region" description="Helical" evidence="7">
    <location>
        <begin position="481"/>
        <end position="499"/>
    </location>
</feature>
<keyword evidence="10" id="KW-1185">Reference proteome</keyword>
<dbReference type="EMBL" id="CABFNP030000639">
    <property type="protein sequence ID" value="CAI6068987.1"/>
    <property type="molecule type" value="Genomic_DNA"/>
</dbReference>
<feature type="transmembrane region" description="Helical" evidence="7">
    <location>
        <begin position="138"/>
        <end position="156"/>
    </location>
</feature>
<dbReference type="InterPro" id="IPR050360">
    <property type="entry name" value="MFS_Sugar_Transporters"/>
</dbReference>
<organism evidence="9 10">
    <name type="scientific">Clonostachys chloroleuca</name>
    <dbReference type="NCBI Taxonomy" id="1926264"/>
    <lineage>
        <taxon>Eukaryota</taxon>
        <taxon>Fungi</taxon>
        <taxon>Dikarya</taxon>
        <taxon>Ascomycota</taxon>
        <taxon>Pezizomycotina</taxon>
        <taxon>Sordariomycetes</taxon>
        <taxon>Hypocreomycetidae</taxon>
        <taxon>Hypocreales</taxon>
        <taxon>Bionectriaceae</taxon>
        <taxon>Clonostachys</taxon>
    </lineage>
</organism>
<dbReference type="SUPFAM" id="SSF103473">
    <property type="entry name" value="MFS general substrate transporter"/>
    <property type="match status" value="1"/>
</dbReference>
<keyword evidence="3 7" id="KW-0812">Transmembrane</keyword>
<accession>A0AA35LTX6</accession>
<feature type="transmembrane region" description="Helical" evidence="7">
    <location>
        <begin position="108"/>
        <end position="126"/>
    </location>
</feature>
<dbReference type="InterPro" id="IPR005828">
    <property type="entry name" value="MFS_sugar_transport-like"/>
</dbReference>
<comment type="subcellular location">
    <subcellularLocation>
        <location evidence="1">Membrane</location>
        <topology evidence="1">Multi-pass membrane protein</topology>
    </subcellularLocation>
</comment>
<dbReference type="PANTHER" id="PTHR48022">
    <property type="entry name" value="PLASTIDIC GLUCOSE TRANSPORTER 4"/>
    <property type="match status" value="1"/>
</dbReference>
<protein>
    <recommendedName>
        <fullName evidence="8">Major facilitator superfamily (MFS) profile domain-containing protein</fullName>
    </recommendedName>
</protein>
<evidence type="ECO:0000313" key="10">
    <source>
        <dbReference type="Proteomes" id="UP001160390"/>
    </source>
</evidence>
<dbReference type="Proteomes" id="UP001160390">
    <property type="component" value="Unassembled WGS sequence"/>
</dbReference>